<organism evidence="2 3">
    <name type="scientific">Flavobacterium limi</name>
    <dbReference type="NCBI Taxonomy" id="2045105"/>
    <lineage>
        <taxon>Bacteria</taxon>
        <taxon>Pseudomonadati</taxon>
        <taxon>Bacteroidota</taxon>
        <taxon>Flavobacteriia</taxon>
        <taxon>Flavobacteriales</taxon>
        <taxon>Flavobacteriaceae</taxon>
        <taxon>Flavobacterium</taxon>
    </lineage>
</organism>
<dbReference type="PIRSF" id="PIRSF014753">
    <property type="entry name" value="UCP014753"/>
    <property type="match status" value="1"/>
</dbReference>
<name>A0ABQ1ULT0_9FLAO</name>
<evidence type="ECO:0000259" key="1">
    <source>
        <dbReference type="Pfam" id="PF10022"/>
    </source>
</evidence>
<dbReference type="InterPro" id="IPR016624">
    <property type="entry name" value="UCP014753"/>
</dbReference>
<evidence type="ECO:0000313" key="3">
    <source>
        <dbReference type="Proteomes" id="UP000655016"/>
    </source>
</evidence>
<feature type="domain" description="DUF2264" evidence="1">
    <location>
        <begin position="46"/>
        <end position="404"/>
    </location>
</feature>
<dbReference type="Pfam" id="PF10022">
    <property type="entry name" value="DUF2264"/>
    <property type="match status" value="1"/>
</dbReference>
<comment type="caution">
    <text evidence="2">The sequence shown here is derived from an EMBL/GenBank/DDBJ whole genome shotgun (WGS) entry which is preliminary data.</text>
</comment>
<protein>
    <recommendedName>
        <fullName evidence="1">DUF2264 domain-containing protein</fullName>
    </recommendedName>
</protein>
<accession>A0ABQ1ULT0</accession>
<reference evidence="3" key="1">
    <citation type="journal article" date="2019" name="Int. J. Syst. Evol. Microbiol.">
        <title>The Global Catalogue of Microorganisms (GCM) 10K type strain sequencing project: providing services to taxonomists for standard genome sequencing and annotation.</title>
        <authorList>
            <consortium name="The Broad Institute Genomics Platform"/>
            <consortium name="The Broad Institute Genome Sequencing Center for Infectious Disease"/>
            <person name="Wu L."/>
            <person name="Ma J."/>
        </authorList>
    </citation>
    <scope>NUCLEOTIDE SEQUENCE [LARGE SCALE GENOMIC DNA]</scope>
    <source>
        <strain evidence="3">CGMCC 1.16060</strain>
    </source>
</reference>
<proteinExistence type="predicted"/>
<evidence type="ECO:0000313" key="2">
    <source>
        <dbReference type="EMBL" id="GGF22151.1"/>
    </source>
</evidence>
<gene>
    <name evidence="2" type="ORF">GCM10011518_34140</name>
</gene>
<sequence length="422" mass="48187">MVNKIKRHMNNYFKSTVLSGLIYFTAITTSQAQSKKLEKDSPKKVREFFVSSLVKIGDPVLEALSKNELKVKMPVERSPGAWDARTNVTYLEAFGRLLSGMAPWLELGTDETPEGKLRAKYIDLAQKSIHNATDPNSLDFMNFVNDKQPLVDAAFFAQALLRAPKQLWEPLDAITKENVIKALKSSRKIEPYQSNWLLFAGMVEAAIIKFDKDEDQKRLSYALEQHKKWYLGDGTYGDGPDFHWDYYNSFVIHPMQLDIYNVLKDKNNDYKTDFTTELKRARRYAAIQERLISPDGTYPPIGRSLAYRFGAFQLLSQIALWKELPKEVAPAQVRSALYAMIHNQINAKGTFDKNGWLQVGLYGHQNNIGEGYISTGSLYLCSEAFLVLGLPETDSFWSDAYKPWTQKKIWSGQEIPIDHAEK</sequence>
<keyword evidence="3" id="KW-1185">Reference proteome</keyword>
<dbReference type="Proteomes" id="UP000655016">
    <property type="component" value="Unassembled WGS sequence"/>
</dbReference>
<dbReference type="PANTHER" id="PTHR35339:SF3">
    <property type="entry name" value="DUF2264 DOMAIN-CONTAINING PROTEIN"/>
    <property type="match status" value="1"/>
</dbReference>
<dbReference type="EMBL" id="BMKP01000008">
    <property type="protein sequence ID" value="GGF22151.1"/>
    <property type="molecule type" value="Genomic_DNA"/>
</dbReference>
<dbReference type="InterPro" id="IPR049349">
    <property type="entry name" value="DUF2264_N"/>
</dbReference>
<dbReference type="PANTHER" id="PTHR35339">
    <property type="entry name" value="LINALOOL DEHYDRATASE_ISOMERASE DOMAIN-CONTAINING PROTEIN"/>
    <property type="match status" value="1"/>
</dbReference>